<feature type="transmembrane region" description="Helical" evidence="7">
    <location>
        <begin position="302"/>
        <end position="325"/>
    </location>
</feature>
<evidence type="ECO:0000256" key="7">
    <source>
        <dbReference type="SAM" id="Phobius"/>
    </source>
</evidence>
<evidence type="ECO:0000256" key="4">
    <source>
        <dbReference type="ARBA" id="ARBA00022989"/>
    </source>
</evidence>
<evidence type="ECO:0000256" key="6">
    <source>
        <dbReference type="SAM" id="MobiDB-lite"/>
    </source>
</evidence>
<gene>
    <name evidence="8" type="ORF">SANBI_002528</name>
</gene>
<keyword evidence="4 7" id="KW-1133">Transmembrane helix</keyword>
<accession>A0AAF1C213</accession>
<reference evidence="9" key="1">
    <citation type="submission" date="2023-11" db="EMBL/GenBank/DDBJ databases">
        <authorList>
            <person name="Helweg L.P."/>
            <person name="Kiel A."/>
            <person name="Hitz F."/>
            <person name="Ruckert-Reed C."/>
            <person name="Busche T."/>
            <person name="Kaltschmidt B."/>
            <person name="Kaltschmidt C."/>
        </authorList>
    </citation>
    <scope>NUCLEOTIDE SEQUENCE [LARGE SCALE GENOMIC DNA]</scope>
    <source>
        <strain evidence="9">4.1</strain>
    </source>
</reference>
<sequence length="402" mass="41661">MTTTSKDIRRPGEVATAEPPEQDLEASGTAPRADGGDERKDSAQSPSLVERVQVVLAWWKTTRLARALARYGQVNGALLCGGIAYSAIFSVFAGLTIGFTVFMSVLGSNDELLDSVIESVNSALPGMLQTTPGDETTGLISPDSLVTSTSLSVASIVSVVVLLVSAISCMGAVQVSVRAMFGLPPGVGNPVLVKLRQLGGFVVIGIAVLASAVIGIVVGSVSTWVLDLLGLEGTGRFFLPVLGLAVAFLVDVATFVLIVRLLSAVHPPRRDLLLGAVVAAVGFGVIRFLGTSVVASSASTNPVLASFAAIVTLLIWINLSARILLTAAAISADLPLELLEKVSDVEAAEQAIERARAGETESATPAEERRVQVQAASLTVRRRLVTLAAAGVGGYLIGRRRG</sequence>
<feature type="transmembrane region" description="Helical" evidence="7">
    <location>
        <begin position="271"/>
        <end position="290"/>
    </location>
</feature>
<keyword evidence="9" id="KW-1185">Reference proteome</keyword>
<feature type="transmembrane region" description="Helical" evidence="7">
    <location>
        <begin position="151"/>
        <end position="177"/>
    </location>
</feature>
<dbReference type="Pfam" id="PF03631">
    <property type="entry name" value="Virul_fac_BrkB"/>
    <property type="match status" value="1"/>
</dbReference>
<keyword evidence="5 7" id="KW-0472">Membrane</keyword>
<evidence type="ECO:0000313" key="8">
    <source>
        <dbReference type="EMBL" id="WPF81244.1"/>
    </source>
</evidence>
<protein>
    <submittedName>
        <fullName evidence="8">YihY/virulence factor BrkB family protein</fullName>
    </submittedName>
</protein>
<dbReference type="EMBL" id="CP138359">
    <property type="protein sequence ID" value="WPF81244.1"/>
    <property type="molecule type" value="Genomic_DNA"/>
</dbReference>
<dbReference type="PANTHER" id="PTHR30213:SF1">
    <property type="entry name" value="INNER MEMBRANE PROTEIN YHJD"/>
    <property type="match status" value="1"/>
</dbReference>
<evidence type="ECO:0000256" key="2">
    <source>
        <dbReference type="ARBA" id="ARBA00022475"/>
    </source>
</evidence>
<name>A0AAF1C213_9MICO</name>
<evidence type="ECO:0000256" key="5">
    <source>
        <dbReference type="ARBA" id="ARBA00023136"/>
    </source>
</evidence>
<feature type="transmembrane region" description="Helical" evidence="7">
    <location>
        <begin position="237"/>
        <end position="259"/>
    </location>
</feature>
<dbReference type="RefSeq" id="WP_319155531.1">
    <property type="nucleotide sequence ID" value="NZ_CP138359.1"/>
</dbReference>
<proteinExistence type="predicted"/>
<comment type="subcellular location">
    <subcellularLocation>
        <location evidence="1">Cell membrane</location>
        <topology evidence="1">Multi-pass membrane protein</topology>
    </subcellularLocation>
</comment>
<evidence type="ECO:0000256" key="1">
    <source>
        <dbReference type="ARBA" id="ARBA00004651"/>
    </source>
</evidence>
<feature type="region of interest" description="Disordered" evidence="6">
    <location>
        <begin position="1"/>
        <end position="46"/>
    </location>
</feature>
<feature type="transmembrane region" description="Helical" evidence="7">
    <location>
        <begin position="76"/>
        <end position="106"/>
    </location>
</feature>
<keyword evidence="2" id="KW-1003">Cell membrane</keyword>
<evidence type="ECO:0000313" key="9">
    <source>
        <dbReference type="Proteomes" id="UP001304340"/>
    </source>
</evidence>
<dbReference type="GO" id="GO:0005886">
    <property type="term" value="C:plasma membrane"/>
    <property type="evidence" value="ECO:0007669"/>
    <property type="project" value="UniProtKB-SubCell"/>
</dbReference>
<dbReference type="Proteomes" id="UP001304340">
    <property type="component" value="Chromosome"/>
</dbReference>
<organism evidence="8 9">
    <name type="scientific">Sanguibacter biliveldensis</name>
    <dbReference type="NCBI Taxonomy" id="3030830"/>
    <lineage>
        <taxon>Bacteria</taxon>
        <taxon>Bacillati</taxon>
        <taxon>Actinomycetota</taxon>
        <taxon>Actinomycetes</taxon>
        <taxon>Micrococcales</taxon>
        <taxon>Sanguibacteraceae</taxon>
        <taxon>Sanguibacter</taxon>
    </lineage>
</organism>
<keyword evidence="3 7" id="KW-0812">Transmembrane</keyword>
<evidence type="ECO:0000256" key="3">
    <source>
        <dbReference type="ARBA" id="ARBA00022692"/>
    </source>
</evidence>
<dbReference type="PANTHER" id="PTHR30213">
    <property type="entry name" value="INNER MEMBRANE PROTEIN YHJD"/>
    <property type="match status" value="1"/>
</dbReference>
<dbReference type="InterPro" id="IPR017039">
    <property type="entry name" value="Virul_fac_BrkB"/>
</dbReference>
<dbReference type="AlphaFoldDB" id="A0AAF1C213"/>
<feature type="compositionally biased region" description="Basic and acidic residues" evidence="6">
    <location>
        <begin position="1"/>
        <end position="12"/>
    </location>
</feature>
<feature type="transmembrane region" description="Helical" evidence="7">
    <location>
        <begin position="198"/>
        <end position="225"/>
    </location>
</feature>
<dbReference type="KEGG" id="sbil:SANBI_002528"/>